<gene>
    <name evidence="1" type="ORF">WMY93_011556</name>
</gene>
<dbReference type="AlphaFoldDB" id="A0AAW0P4C4"/>
<proteinExistence type="predicted"/>
<dbReference type="EMBL" id="JBBPFD010000008">
    <property type="protein sequence ID" value="KAK7915795.1"/>
    <property type="molecule type" value="Genomic_DNA"/>
</dbReference>
<evidence type="ECO:0000313" key="1">
    <source>
        <dbReference type="EMBL" id="KAK7915795.1"/>
    </source>
</evidence>
<accession>A0AAW0P4C4</accession>
<sequence>MRLLPRESKGWNKNQNTTLSMLLTGMSILDCEVFDFKLTEKKEEVNPVYQVKYGQISQLLHKLCKLNPEILLQNQVLNEYSKENPLS</sequence>
<name>A0AAW0P4C4_9GOBI</name>
<organism evidence="1 2">
    <name type="scientific">Mugilogobius chulae</name>
    <name type="common">yellowstripe goby</name>
    <dbReference type="NCBI Taxonomy" id="88201"/>
    <lineage>
        <taxon>Eukaryota</taxon>
        <taxon>Metazoa</taxon>
        <taxon>Chordata</taxon>
        <taxon>Craniata</taxon>
        <taxon>Vertebrata</taxon>
        <taxon>Euteleostomi</taxon>
        <taxon>Actinopterygii</taxon>
        <taxon>Neopterygii</taxon>
        <taxon>Teleostei</taxon>
        <taxon>Neoteleostei</taxon>
        <taxon>Acanthomorphata</taxon>
        <taxon>Gobiaria</taxon>
        <taxon>Gobiiformes</taxon>
        <taxon>Gobioidei</taxon>
        <taxon>Gobiidae</taxon>
        <taxon>Gobionellinae</taxon>
        <taxon>Mugilogobius</taxon>
    </lineage>
</organism>
<evidence type="ECO:0000313" key="2">
    <source>
        <dbReference type="Proteomes" id="UP001460270"/>
    </source>
</evidence>
<dbReference type="Proteomes" id="UP001460270">
    <property type="component" value="Unassembled WGS sequence"/>
</dbReference>
<protein>
    <submittedName>
        <fullName evidence="1">Uncharacterized protein</fullName>
    </submittedName>
</protein>
<keyword evidence="2" id="KW-1185">Reference proteome</keyword>
<reference evidence="2" key="1">
    <citation type="submission" date="2024-04" db="EMBL/GenBank/DDBJ databases">
        <title>Salinicola lusitanus LLJ914,a marine bacterium isolated from the Okinawa Trough.</title>
        <authorList>
            <person name="Li J."/>
        </authorList>
    </citation>
    <scope>NUCLEOTIDE SEQUENCE [LARGE SCALE GENOMIC DNA]</scope>
</reference>
<comment type="caution">
    <text evidence="1">The sequence shown here is derived from an EMBL/GenBank/DDBJ whole genome shotgun (WGS) entry which is preliminary data.</text>
</comment>